<dbReference type="PROSITE" id="PS51257">
    <property type="entry name" value="PROKAR_LIPOPROTEIN"/>
    <property type="match status" value="1"/>
</dbReference>
<keyword evidence="2" id="KW-1185">Reference proteome</keyword>
<evidence type="ECO:0008006" key="3">
    <source>
        <dbReference type="Google" id="ProtNLM"/>
    </source>
</evidence>
<reference evidence="1 2" key="1">
    <citation type="submission" date="2020-08" db="EMBL/GenBank/DDBJ databases">
        <title>A Genomic Blueprint of the Chicken Gut Microbiome.</title>
        <authorList>
            <person name="Gilroy R."/>
            <person name="Ravi A."/>
            <person name="Getino M."/>
            <person name="Pursley I."/>
            <person name="Horton D.L."/>
            <person name="Alikhan N.-F."/>
            <person name="Baker D."/>
            <person name="Gharbi K."/>
            <person name="Hall N."/>
            <person name="Watson M."/>
            <person name="Adriaenssens E.M."/>
            <person name="Foster-Nyarko E."/>
            <person name="Jarju S."/>
            <person name="Secka A."/>
            <person name="Antonio M."/>
            <person name="Oren A."/>
            <person name="Chaudhuri R."/>
            <person name="La Ragione R.M."/>
            <person name="Hildebrand F."/>
            <person name="Pallen M.J."/>
        </authorList>
    </citation>
    <scope>NUCLEOTIDE SEQUENCE [LARGE SCALE GENOMIC DNA]</scope>
    <source>
        <strain evidence="1 2">Re31</strain>
    </source>
</reference>
<accession>A0ABR8XCE4</accession>
<gene>
    <name evidence="1" type="ORF">H9636_09455</name>
</gene>
<dbReference type="Proteomes" id="UP000640930">
    <property type="component" value="Unassembled WGS sequence"/>
</dbReference>
<sequence length="238" mass="27278">MEIRRIFLGSVMIVSTLLFLCGCSSLNEKKSNNVESLLEDKYGIEFEVSSIGGRYGTGGSGTVQTYVYPKNDETLHFNAITTKEGELKDDYIGRIISENINEEIKGEMDGVELQTSTNMFYLSSNDKEETNLDITLAEYVEKYSPRYITTSVIVKENSTITSTSFQLIMEKIHSEIPEIGYYMNVFLISDKDYESFLEKPSSLSFFDKSNLKDYKILNEYRLYIDKDGFKDYTSNKNK</sequence>
<evidence type="ECO:0000313" key="1">
    <source>
        <dbReference type="EMBL" id="MBD8026885.1"/>
    </source>
</evidence>
<comment type="caution">
    <text evidence="1">The sequence shown here is derived from an EMBL/GenBank/DDBJ whole genome shotgun (WGS) entry which is preliminary data.</text>
</comment>
<name>A0ABR8XCE4_9BACL</name>
<proteinExistence type="predicted"/>
<dbReference type="EMBL" id="JACSQA010000012">
    <property type="protein sequence ID" value="MBD8026885.1"/>
    <property type="molecule type" value="Genomic_DNA"/>
</dbReference>
<evidence type="ECO:0000313" key="2">
    <source>
        <dbReference type="Proteomes" id="UP000640930"/>
    </source>
</evidence>
<dbReference type="RefSeq" id="WP_191707371.1">
    <property type="nucleotide sequence ID" value="NZ_JACSQA010000012.1"/>
</dbReference>
<protein>
    <recommendedName>
        <fullName evidence="3">DUF4825 domain-containing protein</fullName>
    </recommendedName>
</protein>
<organism evidence="1 2">
    <name type="scientific">Ureibacillus galli</name>
    <dbReference type="NCBI Taxonomy" id="2762222"/>
    <lineage>
        <taxon>Bacteria</taxon>
        <taxon>Bacillati</taxon>
        <taxon>Bacillota</taxon>
        <taxon>Bacilli</taxon>
        <taxon>Bacillales</taxon>
        <taxon>Caryophanaceae</taxon>
        <taxon>Ureibacillus</taxon>
    </lineage>
</organism>